<gene>
    <name evidence="1" type="ORF">KPNJ2_01608</name>
</gene>
<dbReference type="HOGENOM" id="CLU_2752499_0_0_6"/>
<dbReference type="KEGG" id="kps:KPNJ2_01608"/>
<name>W8URW6_KLEPN</name>
<proteinExistence type="predicted"/>
<reference evidence="1 2" key="1">
    <citation type="journal article" date="2014" name="Proc. Natl. Acad. Sci. U.S.A.">
        <title>Molecular dissection of the evolution of carbapenem-resistant multilocus sequence type 258 Klebsiella pneumoniae.</title>
        <authorList>
            <person name="Deleo F.R."/>
            <person name="Chen L."/>
            <person name="Porcella S.F."/>
            <person name="Martens C.A."/>
            <person name="Kobayashi S.D."/>
            <person name="Porter A.R."/>
            <person name="Chavda K.D."/>
            <person name="Jacobs M.R."/>
            <person name="Mathema B."/>
            <person name="Olsen R.J."/>
            <person name="Bonomo R.A."/>
            <person name="Musser J.M."/>
            <person name="Kreiswirth B.N."/>
        </authorList>
    </citation>
    <scope>NUCLEOTIDE SEQUENCE [LARGE SCALE GENOMIC DNA]</scope>
    <source>
        <strain evidence="1">30684/NJST258_2</strain>
    </source>
</reference>
<dbReference type="EMBL" id="CP006918">
    <property type="protein sequence ID" value="AHM78388.1"/>
    <property type="molecule type" value="Genomic_DNA"/>
</dbReference>
<accession>W8URW6</accession>
<sequence>MVHEMYACAPVVQICCRDQILDIYFVFLRSGAAVSPVMLVSSLLRQSCNFILTNLTLFPARTGKMAQKLQD</sequence>
<dbReference type="Proteomes" id="UP000019586">
    <property type="component" value="Chromosome"/>
</dbReference>
<organism evidence="1 2">
    <name type="scientific">Klebsiella pneumoniae 30684/NJST258_2</name>
    <dbReference type="NCBI Taxonomy" id="1420013"/>
    <lineage>
        <taxon>Bacteria</taxon>
        <taxon>Pseudomonadati</taxon>
        <taxon>Pseudomonadota</taxon>
        <taxon>Gammaproteobacteria</taxon>
        <taxon>Enterobacterales</taxon>
        <taxon>Enterobacteriaceae</taxon>
        <taxon>Klebsiella/Raoultella group</taxon>
        <taxon>Klebsiella</taxon>
        <taxon>Klebsiella pneumoniae complex</taxon>
    </lineage>
</organism>
<evidence type="ECO:0000313" key="2">
    <source>
        <dbReference type="Proteomes" id="UP000019586"/>
    </source>
</evidence>
<evidence type="ECO:0000313" key="1">
    <source>
        <dbReference type="EMBL" id="AHM78388.1"/>
    </source>
</evidence>
<dbReference type="AlphaFoldDB" id="W8URW6"/>
<protein>
    <submittedName>
        <fullName evidence="1">Uncharacterized protein</fullName>
    </submittedName>
</protein>